<evidence type="ECO:0000313" key="1">
    <source>
        <dbReference type="EMBL" id="KAK4229315.1"/>
    </source>
</evidence>
<proteinExistence type="predicted"/>
<dbReference type="Proteomes" id="UP001301958">
    <property type="component" value="Unassembled WGS sequence"/>
</dbReference>
<organism evidence="1 2">
    <name type="scientific">Podospora fimiseda</name>
    <dbReference type="NCBI Taxonomy" id="252190"/>
    <lineage>
        <taxon>Eukaryota</taxon>
        <taxon>Fungi</taxon>
        <taxon>Dikarya</taxon>
        <taxon>Ascomycota</taxon>
        <taxon>Pezizomycotina</taxon>
        <taxon>Sordariomycetes</taxon>
        <taxon>Sordariomycetidae</taxon>
        <taxon>Sordariales</taxon>
        <taxon>Podosporaceae</taxon>
        <taxon>Podospora</taxon>
    </lineage>
</organism>
<dbReference type="EMBL" id="MU865309">
    <property type="protein sequence ID" value="KAK4229315.1"/>
    <property type="molecule type" value="Genomic_DNA"/>
</dbReference>
<name>A0AAN7BTM8_9PEZI</name>
<comment type="caution">
    <text evidence="1">The sequence shown here is derived from an EMBL/GenBank/DDBJ whole genome shotgun (WGS) entry which is preliminary data.</text>
</comment>
<protein>
    <submittedName>
        <fullName evidence="1">Uncharacterized protein</fullName>
    </submittedName>
</protein>
<keyword evidence="2" id="KW-1185">Reference proteome</keyword>
<gene>
    <name evidence="1" type="ORF">QBC38DRAFT_453324</name>
</gene>
<reference evidence="1" key="1">
    <citation type="journal article" date="2023" name="Mol. Phylogenet. Evol.">
        <title>Genome-scale phylogeny and comparative genomics of the fungal order Sordariales.</title>
        <authorList>
            <person name="Hensen N."/>
            <person name="Bonometti L."/>
            <person name="Westerberg I."/>
            <person name="Brannstrom I.O."/>
            <person name="Guillou S."/>
            <person name="Cros-Aarteil S."/>
            <person name="Calhoun S."/>
            <person name="Haridas S."/>
            <person name="Kuo A."/>
            <person name="Mondo S."/>
            <person name="Pangilinan J."/>
            <person name="Riley R."/>
            <person name="LaButti K."/>
            <person name="Andreopoulos B."/>
            <person name="Lipzen A."/>
            <person name="Chen C."/>
            <person name="Yan M."/>
            <person name="Daum C."/>
            <person name="Ng V."/>
            <person name="Clum A."/>
            <person name="Steindorff A."/>
            <person name="Ohm R.A."/>
            <person name="Martin F."/>
            <person name="Silar P."/>
            <person name="Natvig D.O."/>
            <person name="Lalanne C."/>
            <person name="Gautier V."/>
            <person name="Ament-Velasquez S.L."/>
            <person name="Kruys A."/>
            <person name="Hutchinson M.I."/>
            <person name="Powell A.J."/>
            <person name="Barry K."/>
            <person name="Miller A.N."/>
            <person name="Grigoriev I.V."/>
            <person name="Debuchy R."/>
            <person name="Gladieux P."/>
            <person name="Hiltunen Thoren M."/>
            <person name="Johannesson H."/>
        </authorList>
    </citation>
    <scope>NUCLEOTIDE SEQUENCE</scope>
    <source>
        <strain evidence="1">CBS 990.96</strain>
    </source>
</reference>
<sequence>MCTSGGNPNGDSPTTFGPFKCPKRSTLSLPKQFSSFQYHIPLPNQHKISWLEGAKIAAEVAKNGLDGLKETADKVTPKAPRLSASGVTARGNKELKIEYNAGSCTIKLCDNPEKHCQGGWVHFAIPSPGSITDSKSRMKTLHVDFEAKWGSIRQAKIFWGQELVFKSADDKFYNKSFVLEIPKEGNGKAVYNGKGISVSLWVVVSDHTYSVTIESVGVQL</sequence>
<evidence type="ECO:0000313" key="2">
    <source>
        <dbReference type="Proteomes" id="UP001301958"/>
    </source>
</evidence>
<dbReference type="AlphaFoldDB" id="A0AAN7BTM8"/>
<accession>A0AAN7BTM8</accession>
<reference evidence="1" key="2">
    <citation type="submission" date="2023-05" db="EMBL/GenBank/DDBJ databases">
        <authorList>
            <consortium name="Lawrence Berkeley National Laboratory"/>
            <person name="Steindorff A."/>
            <person name="Hensen N."/>
            <person name="Bonometti L."/>
            <person name="Westerberg I."/>
            <person name="Brannstrom I.O."/>
            <person name="Guillou S."/>
            <person name="Cros-Aarteil S."/>
            <person name="Calhoun S."/>
            <person name="Haridas S."/>
            <person name="Kuo A."/>
            <person name="Mondo S."/>
            <person name="Pangilinan J."/>
            <person name="Riley R."/>
            <person name="Labutti K."/>
            <person name="Andreopoulos B."/>
            <person name="Lipzen A."/>
            <person name="Chen C."/>
            <person name="Yanf M."/>
            <person name="Daum C."/>
            <person name="Ng V."/>
            <person name="Clum A."/>
            <person name="Ohm R."/>
            <person name="Martin F."/>
            <person name="Silar P."/>
            <person name="Natvig D."/>
            <person name="Lalanne C."/>
            <person name="Gautier V."/>
            <person name="Ament-Velasquez S.L."/>
            <person name="Kruys A."/>
            <person name="Hutchinson M.I."/>
            <person name="Powell A.J."/>
            <person name="Barry K."/>
            <person name="Miller A.N."/>
            <person name="Grigoriev I.V."/>
            <person name="Debuchy R."/>
            <person name="Gladieux P."/>
            <person name="Thoren M.H."/>
            <person name="Johannesson H."/>
        </authorList>
    </citation>
    <scope>NUCLEOTIDE SEQUENCE</scope>
    <source>
        <strain evidence="1">CBS 990.96</strain>
    </source>
</reference>